<feature type="compositionally biased region" description="Basic residues" evidence="1">
    <location>
        <begin position="80"/>
        <end position="110"/>
    </location>
</feature>
<feature type="compositionally biased region" description="Polar residues" evidence="1">
    <location>
        <begin position="38"/>
        <end position="49"/>
    </location>
</feature>
<feature type="region of interest" description="Disordered" evidence="1">
    <location>
        <begin position="1"/>
        <end position="249"/>
    </location>
</feature>
<feature type="compositionally biased region" description="Polar residues" evidence="1">
    <location>
        <begin position="12"/>
        <end position="22"/>
    </location>
</feature>
<feature type="compositionally biased region" description="Gly residues" evidence="1">
    <location>
        <begin position="183"/>
        <end position="192"/>
    </location>
</feature>
<keyword evidence="3" id="KW-1185">Reference proteome</keyword>
<protein>
    <submittedName>
        <fullName evidence="2">Uncharacterized protein</fullName>
    </submittedName>
</protein>
<evidence type="ECO:0000313" key="3">
    <source>
        <dbReference type="Proteomes" id="UP001234787"/>
    </source>
</evidence>
<proteinExistence type="predicted"/>
<comment type="caution">
    <text evidence="2">The sequence shown here is derived from an EMBL/GenBank/DDBJ whole genome shotgun (WGS) entry which is preliminary data.</text>
</comment>
<feature type="compositionally biased region" description="Basic and acidic residues" evidence="1">
    <location>
        <begin position="213"/>
        <end position="223"/>
    </location>
</feature>
<evidence type="ECO:0000313" key="2">
    <source>
        <dbReference type="EMBL" id="GLJ59823.1"/>
    </source>
</evidence>
<dbReference type="EMBL" id="BSEH01001699">
    <property type="protein sequence ID" value="GLJ59823.1"/>
    <property type="molecule type" value="Genomic_DNA"/>
</dbReference>
<dbReference type="Proteomes" id="UP001234787">
    <property type="component" value="Unassembled WGS sequence"/>
</dbReference>
<name>A0AAD3NUZ6_CRYJA</name>
<evidence type="ECO:0000256" key="1">
    <source>
        <dbReference type="SAM" id="MobiDB-lite"/>
    </source>
</evidence>
<sequence length="249" mass="27715">MFVTGVTRHEGTQLQTGGTKFQSIVKAINNPWARRTEPPSNKPETTKATGNHPAKTGNRHESPRGLGKKKRRKPEEQRRGGGRARTRRGRRISRRNRRRRRPANAKWRRPKGAEGPARAWKVQAAARMLPRPVEKQRPKAEDQGPREEEQAAAKEQTKRREGVHGGGRSPRQRRGAESTAAGGVHGSGGEQGHGVPRAQSAKAGIKPAWSAVKEPEMGDKNSDPRASTNSDKSHGWRRKLARKPQQQRD</sequence>
<dbReference type="AlphaFoldDB" id="A0AAD3NUZ6"/>
<organism evidence="2 3">
    <name type="scientific">Cryptomeria japonica</name>
    <name type="common">Japanese cedar</name>
    <name type="synonym">Cupressus japonica</name>
    <dbReference type="NCBI Taxonomy" id="3369"/>
    <lineage>
        <taxon>Eukaryota</taxon>
        <taxon>Viridiplantae</taxon>
        <taxon>Streptophyta</taxon>
        <taxon>Embryophyta</taxon>
        <taxon>Tracheophyta</taxon>
        <taxon>Spermatophyta</taxon>
        <taxon>Pinopsida</taxon>
        <taxon>Pinidae</taxon>
        <taxon>Conifers II</taxon>
        <taxon>Cupressales</taxon>
        <taxon>Cupressaceae</taxon>
        <taxon>Cryptomeria</taxon>
    </lineage>
</organism>
<accession>A0AAD3NUZ6</accession>
<gene>
    <name evidence="2" type="ORF">SUGI_1524190</name>
</gene>
<feature type="compositionally biased region" description="Basic and acidic residues" evidence="1">
    <location>
        <begin position="132"/>
        <end position="163"/>
    </location>
</feature>
<reference evidence="2" key="1">
    <citation type="submission" date="2022-12" db="EMBL/GenBank/DDBJ databases">
        <title>Chromosome-Level Genome Assembly of Japanese Cedar (Cryptomeriajaponica D. Don).</title>
        <authorList>
            <person name="Fujino T."/>
            <person name="Yamaguchi K."/>
            <person name="Yokoyama T."/>
            <person name="Hamanaka T."/>
            <person name="Harazono Y."/>
            <person name="Kamada H."/>
            <person name="Kobayashi W."/>
            <person name="Ujino-Ihara T."/>
            <person name="Uchiyama K."/>
            <person name="Matsumoto A."/>
            <person name="Izuno A."/>
            <person name="Tsumura Y."/>
            <person name="Toyoda A."/>
            <person name="Shigenobu S."/>
            <person name="Moriguchi Y."/>
            <person name="Ueno S."/>
            <person name="Kasahara M."/>
        </authorList>
    </citation>
    <scope>NUCLEOTIDE SEQUENCE</scope>
</reference>